<proteinExistence type="predicted"/>
<dbReference type="KEGG" id="ppsr:I6J18_22695"/>
<dbReference type="RefSeq" id="WP_040372697.1">
    <property type="nucleotide sequence ID" value="NZ_CP068053.1"/>
</dbReference>
<sequence>MKYTCPCCGYKTLPEEPPDTYYICEICGWEDDGVQFYYPDSEGGANEVSLKRAQKNYLVLGACEERVIEFVRKPNEKDEKDSDWKPLI</sequence>
<dbReference type="EMBL" id="CP068053">
    <property type="protein sequence ID" value="QQT00340.1"/>
    <property type="molecule type" value="Genomic_DNA"/>
</dbReference>
<dbReference type="AlphaFoldDB" id="A0A974S1K1"/>
<dbReference type="Pfam" id="PF14206">
    <property type="entry name" value="Cys_rich_CPCC"/>
    <property type="match status" value="1"/>
</dbReference>
<reference evidence="2 3" key="1">
    <citation type="submission" date="2021-01" db="EMBL/GenBank/DDBJ databases">
        <title>FDA dAtabase for Regulatory Grade micrObial Sequences (FDA-ARGOS): Supporting development and validation of Infectious Disease Dx tests.</title>
        <authorList>
            <person name="Nelson B."/>
            <person name="Plummer A."/>
            <person name="Tallon L."/>
            <person name="Sadzewicz L."/>
            <person name="Zhao X."/>
            <person name="Boylan J."/>
            <person name="Ott S."/>
            <person name="Bowen H."/>
            <person name="Vavikolanu K."/>
            <person name="Mehta A."/>
            <person name="Aluvathingal J."/>
            <person name="Nadendla S."/>
            <person name="Myers T."/>
            <person name="Yan Y."/>
            <person name="Sichtig H."/>
        </authorList>
    </citation>
    <scope>NUCLEOTIDE SEQUENCE [LARGE SCALE GENOMIC DNA]</scope>
    <source>
        <strain evidence="2 3">FDAARGOS_1161</strain>
    </source>
</reference>
<name>A0A974S1K1_PERPY</name>
<accession>A0A974S1K1</accession>
<keyword evidence="3" id="KW-1185">Reference proteome</keyword>
<evidence type="ECO:0000259" key="1">
    <source>
        <dbReference type="Pfam" id="PF14206"/>
    </source>
</evidence>
<gene>
    <name evidence="2" type="ORF">I6J18_22695</name>
</gene>
<evidence type="ECO:0000313" key="3">
    <source>
        <dbReference type="Proteomes" id="UP000595254"/>
    </source>
</evidence>
<dbReference type="Proteomes" id="UP000595254">
    <property type="component" value="Chromosome"/>
</dbReference>
<organism evidence="2 3">
    <name type="scientific">Peribacillus psychrosaccharolyticus</name>
    <name type="common">Bacillus psychrosaccharolyticus</name>
    <dbReference type="NCBI Taxonomy" id="1407"/>
    <lineage>
        <taxon>Bacteria</taxon>
        <taxon>Bacillati</taxon>
        <taxon>Bacillota</taxon>
        <taxon>Bacilli</taxon>
        <taxon>Bacillales</taxon>
        <taxon>Bacillaceae</taxon>
        <taxon>Peribacillus</taxon>
    </lineage>
</organism>
<protein>
    <recommendedName>
        <fullName evidence="1">Cysteine-rich CPCC domain-containing protein</fullName>
    </recommendedName>
</protein>
<evidence type="ECO:0000313" key="2">
    <source>
        <dbReference type="EMBL" id="QQT00340.1"/>
    </source>
</evidence>
<feature type="domain" description="Cysteine-rich CPCC" evidence="1">
    <location>
        <begin position="3"/>
        <end position="77"/>
    </location>
</feature>
<dbReference type="InterPro" id="IPR025983">
    <property type="entry name" value="Cys_rich_CPCC"/>
</dbReference>